<name>A0ACB5TQY5_AMBMO</name>
<sequence>MSYYYDSLSWLLDPMMTHLHNLSLNHKTRTFAAGFGGMLVGLTTTLFRSKETMDERLIRGLIELDHYPTSHSALAARYKEIMKLLGVLILGNAVVLFVLVGLIGVVYLKVYVLAKVGAKEHLIGHERRLLELENLAEVMIEKQDEIFEEKYAELEEYFASKDGAFDQLFSLKVQSLEDVAKEFEVVCGEMRSGVVGAVERFHKDKLTIKRTVDDSLSKLKTYKLRCDGIDEKILELKNKSDVKKNEIVKNANDLGNFVQV</sequence>
<protein>
    <submittedName>
        <fullName evidence="1">Unnamed protein product</fullName>
    </submittedName>
</protein>
<dbReference type="Proteomes" id="UP001165064">
    <property type="component" value="Unassembled WGS sequence"/>
</dbReference>
<comment type="caution">
    <text evidence="1">The sequence shown here is derived from an EMBL/GenBank/DDBJ whole genome shotgun (WGS) entry which is preliminary data.</text>
</comment>
<reference evidence="1" key="1">
    <citation type="submission" date="2023-04" db="EMBL/GenBank/DDBJ databases">
        <title>Ambrosiozyma monospora NBRC 10751.</title>
        <authorList>
            <person name="Ichikawa N."/>
            <person name="Sato H."/>
            <person name="Tonouchi N."/>
        </authorList>
    </citation>
    <scope>NUCLEOTIDE SEQUENCE</scope>
    <source>
        <strain evidence="1">NBRC 10751</strain>
    </source>
</reference>
<gene>
    <name evidence="1" type="ORF">Amon02_000932700</name>
</gene>
<evidence type="ECO:0000313" key="1">
    <source>
        <dbReference type="EMBL" id="GME93456.1"/>
    </source>
</evidence>
<accession>A0ACB5TQY5</accession>
<proteinExistence type="predicted"/>
<keyword evidence="2" id="KW-1185">Reference proteome</keyword>
<dbReference type="EMBL" id="BSXS01008725">
    <property type="protein sequence ID" value="GME93456.1"/>
    <property type="molecule type" value="Genomic_DNA"/>
</dbReference>
<evidence type="ECO:0000313" key="2">
    <source>
        <dbReference type="Proteomes" id="UP001165064"/>
    </source>
</evidence>
<organism evidence="1 2">
    <name type="scientific">Ambrosiozyma monospora</name>
    <name type="common">Yeast</name>
    <name type="synonym">Endomycopsis monosporus</name>
    <dbReference type="NCBI Taxonomy" id="43982"/>
    <lineage>
        <taxon>Eukaryota</taxon>
        <taxon>Fungi</taxon>
        <taxon>Dikarya</taxon>
        <taxon>Ascomycota</taxon>
        <taxon>Saccharomycotina</taxon>
        <taxon>Pichiomycetes</taxon>
        <taxon>Pichiales</taxon>
        <taxon>Pichiaceae</taxon>
        <taxon>Ambrosiozyma</taxon>
    </lineage>
</organism>